<dbReference type="EMBL" id="JAAYEE010000248">
    <property type="protein sequence ID" value="NLW36398.1"/>
    <property type="molecule type" value="Genomic_DNA"/>
</dbReference>
<protein>
    <submittedName>
        <fullName evidence="6">Radical SAM protein</fullName>
    </submittedName>
</protein>
<dbReference type="InterPro" id="IPR051198">
    <property type="entry name" value="BchE-like"/>
</dbReference>
<dbReference type="InterPro" id="IPR013785">
    <property type="entry name" value="Aldolase_TIM"/>
</dbReference>
<dbReference type="GO" id="GO:0051536">
    <property type="term" value="F:iron-sulfur cluster binding"/>
    <property type="evidence" value="ECO:0007669"/>
    <property type="project" value="UniProtKB-KW"/>
</dbReference>
<dbReference type="SUPFAM" id="SSF102114">
    <property type="entry name" value="Radical SAM enzymes"/>
    <property type="match status" value="1"/>
</dbReference>
<accession>A0A351U2M8</accession>
<evidence type="ECO:0000256" key="1">
    <source>
        <dbReference type="ARBA" id="ARBA00001966"/>
    </source>
</evidence>
<dbReference type="PROSITE" id="PS51918">
    <property type="entry name" value="RADICAL_SAM"/>
    <property type="match status" value="1"/>
</dbReference>
<sequence>MRYEIGPIRPPNEAYSLLVRFTRNCPWNQCAFCRVYKGKKFEKRPVNKIKEDIDIIRGIRDDAVALSWKKGYAGSVNDDLIDLIFSTPSYNEFYKNVAMWLYFGGKNVFIQDANSLAMKPEDFIEALTYLKETFPSIDRVTSYARSRTIAKRLTVENLTCMRNAGLTRLHVGMETGSDFLLNYIKKGVTKQENILCGKKVKEAGIELSEYVVLGLGGKKWWEEHAAETADALNKINPDFIRFRTLKVLKDMPLYQKVESGDFVIQHEEEILIEEKLLIEKLEGITSSIKSDHILNLLEEVDGKLPEDKERILSVIETYLSLNKEQRLVYRFGRRAGMYRSTDDLQDELTYLRIRKTINEIEQKEPGSVEKTLSLLLENYI</sequence>
<keyword evidence="2" id="KW-0949">S-adenosyl-L-methionine</keyword>
<dbReference type="InterPro" id="IPR006638">
    <property type="entry name" value="Elp3/MiaA/NifB-like_rSAM"/>
</dbReference>
<dbReference type="AlphaFoldDB" id="A0A351U2M8"/>
<dbReference type="Proteomes" id="UP000777265">
    <property type="component" value="Unassembled WGS sequence"/>
</dbReference>
<keyword evidence="5" id="KW-0411">Iron-sulfur</keyword>
<evidence type="ECO:0000313" key="7">
    <source>
        <dbReference type="Proteomes" id="UP000777265"/>
    </source>
</evidence>
<comment type="caution">
    <text evidence="6">The sequence shown here is derived from an EMBL/GenBank/DDBJ whole genome shotgun (WGS) entry which is preliminary data.</text>
</comment>
<dbReference type="STRING" id="909663.GCA_000512235_03554"/>
<dbReference type="InterPro" id="IPR007197">
    <property type="entry name" value="rSAM"/>
</dbReference>
<dbReference type="GO" id="GO:0003824">
    <property type="term" value="F:catalytic activity"/>
    <property type="evidence" value="ECO:0007669"/>
    <property type="project" value="InterPro"/>
</dbReference>
<dbReference type="PANTHER" id="PTHR43409">
    <property type="entry name" value="ANAEROBIC MAGNESIUM-PROTOPORPHYRIN IX MONOMETHYL ESTER CYCLASE-RELATED"/>
    <property type="match status" value="1"/>
</dbReference>
<dbReference type="SFLD" id="SFLDG01095">
    <property type="entry name" value="Uncharacterised_Radical_SAM_Su"/>
    <property type="match status" value="1"/>
</dbReference>
<dbReference type="SFLD" id="SFLDS00029">
    <property type="entry name" value="Radical_SAM"/>
    <property type="match status" value="1"/>
</dbReference>
<evidence type="ECO:0000256" key="4">
    <source>
        <dbReference type="ARBA" id="ARBA00023004"/>
    </source>
</evidence>
<evidence type="ECO:0000256" key="3">
    <source>
        <dbReference type="ARBA" id="ARBA00022723"/>
    </source>
</evidence>
<reference evidence="6" key="2">
    <citation type="submission" date="2020-01" db="EMBL/GenBank/DDBJ databases">
        <authorList>
            <person name="Campanaro S."/>
        </authorList>
    </citation>
    <scope>NUCLEOTIDE SEQUENCE</scope>
    <source>
        <strain evidence="6">AS06rmzACSIP_7</strain>
    </source>
</reference>
<evidence type="ECO:0000256" key="5">
    <source>
        <dbReference type="ARBA" id="ARBA00023014"/>
    </source>
</evidence>
<reference evidence="6" key="1">
    <citation type="journal article" date="2020" name="Biotechnol. Biofuels">
        <title>New insights from the biogas microbiome by comprehensive genome-resolved metagenomics of nearly 1600 species originating from multiple anaerobic digesters.</title>
        <authorList>
            <person name="Campanaro S."/>
            <person name="Treu L."/>
            <person name="Rodriguez-R L.M."/>
            <person name="Kovalovszki A."/>
            <person name="Ziels R.M."/>
            <person name="Maus I."/>
            <person name="Zhu X."/>
            <person name="Kougias P.G."/>
            <person name="Basile A."/>
            <person name="Luo G."/>
            <person name="Schluter A."/>
            <person name="Konstantinidis K.T."/>
            <person name="Angelidaki I."/>
        </authorList>
    </citation>
    <scope>NUCLEOTIDE SEQUENCE</scope>
    <source>
        <strain evidence="6">AS06rmzACSIP_7</strain>
    </source>
</reference>
<dbReference type="Gene3D" id="3.20.20.70">
    <property type="entry name" value="Aldolase class I"/>
    <property type="match status" value="1"/>
</dbReference>
<dbReference type="GO" id="GO:0046872">
    <property type="term" value="F:metal ion binding"/>
    <property type="evidence" value="ECO:0007669"/>
    <property type="project" value="UniProtKB-KW"/>
</dbReference>
<organism evidence="6 7">
    <name type="scientific">Syntrophorhabdus aromaticivorans</name>
    <dbReference type="NCBI Taxonomy" id="328301"/>
    <lineage>
        <taxon>Bacteria</taxon>
        <taxon>Pseudomonadati</taxon>
        <taxon>Thermodesulfobacteriota</taxon>
        <taxon>Syntrophorhabdia</taxon>
        <taxon>Syntrophorhabdales</taxon>
        <taxon>Syntrophorhabdaceae</taxon>
        <taxon>Syntrophorhabdus</taxon>
    </lineage>
</organism>
<comment type="cofactor">
    <cofactor evidence="1">
        <name>[4Fe-4S] cluster</name>
        <dbReference type="ChEBI" id="CHEBI:49883"/>
    </cofactor>
</comment>
<dbReference type="SMART" id="SM00729">
    <property type="entry name" value="Elp3"/>
    <property type="match status" value="1"/>
</dbReference>
<dbReference type="InterPro" id="IPR058240">
    <property type="entry name" value="rSAM_sf"/>
</dbReference>
<evidence type="ECO:0000256" key="2">
    <source>
        <dbReference type="ARBA" id="ARBA00022691"/>
    </source>
</evidence>
<dbReference type="PANTHER" id="PTHR43409:SF4">
    <property type="entry name" value="RADICAL SAM SUPERFAMILY PROTEIN"/>
    <property type="match status" value="1"/>
</dbReference>
<keyword evidence="4" id="KW-0408">Iron</keyword>
<name>A0A351U2M8_9BACT</name>
<evidence type="ECO:0000313" key="6">
    <source>
        <dbReference type="EMBL" id="NLW36398.1"/>
    </source>
</evidence>
<proteinExistence type="predicted"/>
<gene>
    <name evidence="6" type="ORF">GXY80_13130</name>
</gene>
<keyword evidence="3" id="KW-0479">Metal-binding</keyword>